<sequence>MSQGIIGLDSEEPVFQIAGREDCHDGCNLSESAPHGFKPTVKKGIVDA</sequence>
<name>A0ABU1MG51_9HYPH</name>
<comment type="caution">
    <text evidence="1">The sequence shown here is derived from an EMBL/GenBank/DDBJ whole genome shotgun (WGS) entry which is preliminary data.</text>
</comment>
<organism evidence="1 2">
    <name type="scientific">Brucella pseudogrignonensis</name>
    <dbReference type="NCBI Taxonomy" id="419475"/>
    <lineage>
        <taxon>Bacteria</taxon>
        <taxon>Pseudomonadati</taxon>
        <taxon>Pseudomonadota</taxon>
        <taxon>Alphaproteobacteria</taxon>
        <taxon>Hyphomicrobiales</taxon>
        <taxon>Brucellaceae</taxon>
        <taxon>Brucella/Ochrobactrum group</taxon>
        <taxon>Brucella</taxon>
    </lineage>
</organism>
<gene>
    <name evidence="1" type="ORF">J2782_004323</name>
</gene>
<keyword evidence="2" id="KW-1185">Reference proteome</keyword>
<reference evidence="1 2" key="1">
    <citation type="submission" date="2023-07" db="EMBL/GenBank/DDBJ databases">
        <title>Sorghum-associated microbial communities from plants grown in Nebraska, USA.</title>
        <authorList>
            <person name="Schachtman D."/>
        </authorList>
    </citation>
    <scope>NUCLEOTIDE SEQUENCE [LARGE SCALE GENOMIC DNA]</scope>
    <source>
        <strain evidence="1 2">DS1730</strain>
    </source>
</reference>
<proteinExistence type="predicted"/>
<dbReference type="EMBL" id="JAVDQT010000012">
    <property type="protein sequence ID" value="MDR6434571.1"/>
    <property type="molecule type" value="Genomic_DNA"/>
</dbReference>
<dbReference type="Proteomes" id="UP001184614">
    <property type="component" value="Unassembled WGS sequence"/>
</dbReference>
<accession>A0ABU1MG51</accession>
<evidence type="ECO:0000313" key="2">
    <source>
        <dbReference type="Proteomes" id="UP001184614"/>
    </source>
</evidence>
<evidence type="ECO:0000313" key="1">
    <source>
        <dbReference type="EMBL" id="MDR6434571.1"/>
    </source>
</evidence>
<protein>
    <submittedName>
        <fullName evidence="1">Uncharacterized protein</fullName>
    </submittedName>
</protein>